<dbReference type="GO" id="GO:0005737">
    <property type="term" value="C:cytoplasm"/>
    <property type="evidence" value="ECO:0007669"/>
    <property type="project" value="UniProtKB-ARBA"/>
</dbReference>
<protein>
    <recommendedName>
        <fullName evidence="2">PITH domain-containing protein</fullName>
    </recommendedName>
</protein>
<dbReference type="PANTHER" id="PTHR12175">
    <property type="entry name" value="AD039 HT014 THIOREDOXIN FAMILY TRP26"/>
    <property type="match status" value="1"/>
</dbReference>
<name>A0AAW1NVF2_9CHLO</name>
<dbReference type="EMBL" id="JALJOQ010000084">
    <property type="protein sequence ID" value="KAK9800242.1"/>
    <property type="molecule type" value="Genomic_DNA"/>
</dbReference>
<evidence type="ECO:0000313" key="4">
    <source>
        <dbReference type="Proteomes" id="UP001465755"/>
    </source>
</evidence>
<gene>
    <name evidence="3" type="ORF">WJX73_004888</name>
</gene>
<dbReference type="Proteomes" id="UP001465755">
    <property type="component" value="Unassembled WGS sequence"/>
</dbReference>
<evidence type="ECO:0000259" key="2">
    <source>
        <dbReference type="PROSITE" id="PS51532"/>
    </source>
</evidence>
<evidence type="ECO:0000256" key="1">
    <source>
        <dbReference type="ARBA" id="ARBA00025788"/>
    </source>
</evidence>
<dbReference type="InterPro" id="IPR037047">
    <property type="entry name" value="PITH_dom_sf"/>
</dbReference>
<dbReference type="SUPFAM" id="SSF49785">
    <property type="entry name" value="Galactose-binding domain-like"/>
    <property type="match status" value="1"/>
</dbReference>
<dbReference type="PANTHER" id="PTHR12175:SF1">
    <property type="entry name" value="PITH DOMAIN-CONTAINING PROTEIN 1"/>
    <property type="match status" value="1"/>
</dbReference>
<dbReference type="InterPro" id="IPR010400">
    <property type="entry name" value="PITH_dom"/>
</dbReference>
<keyword evidence="4" id="KW-1185">Reference proteome</keyword>
<sequence length="135" mass="14679">MPQNAACCAHDHDCESSDCGPAWSLHTHIDTAKVRVLNQAEVSDLPPVQSWDLQANAAGDLEYPTQVSKFNGVHSLDLHFPDNFGADATQVNFIGLKGEFTEAKREAVIAVYEARAMPKDHQVPGMNSSAFNNIS</sequence>
<dbReference type="PROSITE" id="PS51532">
    <property type="entry name" value="PITH"/>
    <property type="match status" value="1"/>
</dbReference>
<dbReference type="InterPro" id="IPR045099">
    <property type="entry name" value="PITH1-like"/>
</dbReference>
<dbReference type="Gene3D" id="2.60.120.470">
    <property type="entry name" value="PITH domain"/>
    <property type="match status" value="1"/>
</dbReference>
<dbReference type="AlphaFoldDB" id="A0AAW1NVF2"/>
<comment type="caution">
    <text evidence="3">The sequence shown here is derived from an EMBL/GenBank/DDBJ whole genome shotgun (WGS) entry which is preliminary data.</text>
</comment>
<accession>A0AAW1NVF2</accession>
<dbReference type="InterPro" id="IPR008979">
    <property type="entry name" value="Galactose-bd-like_sf"/>
</dbReference>
<reference evidence="3 4" key="1">
    <citation type="journal article" date="2024" name="Nat. Commun.">
        <title>Phylogenomics reveals the evolutionary origins of lichenization in chlorophyte algae.</title>
        <authorList>
            <person name="Puginier C."/>
            <person name="Libourel C."/>
            <person name="Otte J."/>
            <person name="Skaloud P."/>
            <person name="Haon M."/>
            <person name="Grisel S."/>
            <person name="Petersen M."/>
            <person name="Berrin J.G."/>
            <person name="Delaux P.M."/>
            <person name="Dal Grande F."/>
            <person name="Keller J."/>
        </authorList>
    </citation>
    <scope>NUCLEOTIDE SEQUENCE [LARGE SCALE GENOMIC DNA]</scope>
    <source>
        <strain evidence="3 4">SAG 2036</strain>
    </source>
</reference>
<organism evidence="3 4">
    <name type="scientific">Symbiochloris irregularis</name>
    <dbReference type="NCBI Taxonomy" id="706552"/>
    <lineage>
        <taxon>Eukaryota</taxon>
        <taxon>Viridiplantae</taxon>
        <taxon>Chlorophyta</taxon>
        <taxon>core chlorophytes</taxon>
        <taxon>Trebouxiophyceae</taxon>
        <taxon>Trebouxiales</taxon>
        <taxon>Trebouxiaceae</taxon>
        <taxon>Symbiochloris</taxon>
    </lineage>
</organism>
<feature type="domain" description="PITH" evidence="2">
    <location>
        <begin position="1"/>
        <end position="116"/>
    </location>
</feature>
<proteinExistence type="inferred from homology"/>
<comment type="similarity">
    <text evidence="1">Belongs to the PITHD1 family.</text>
</comment>
<dbReference type="Pfam" id="PF06201">
    <property type="entry name" value="PITH"/>
    <property type="match status" value="1"/>
</dbReference>
<evidence type="ECO:0000313" key="3">
    <source>
        <dbReference type="EMBL" id="KAK9800242.1"/>
    </source>
</evidence>